<name>A0A0E9PCR7_ANGAN</name>
<evidence type="ECO:0000313" key="2">
    <source>
        <dbReference type="EMBL" id="JAH02082.1"/>
    </source>
</evidence>
<proteinExistence type="predicted"/>
<feature type="transmembrane region" description="Helical" evidence="1">
    <location>
        <begin position="7"/>
        <end position="27"/>
    </location>
</feature>
<dbReference type="EMBL" id="GBXM01106495">
    <property type="protein sequence ID" value="JAH02082.1"/>
    <property type="molecule type" value="Transcribed_RNA"/>
</dbReference>
<accession>A0A0E9PCR7</accession>
<protein>
    <submittedName>
        <fullName evidence="2">Uncharacterized protein</fullName>
    </submittedName>
</protein>
<dbReference type="AlphaFoldDB" id="A0A0E9PCR7"/>
<reference evidence="2" key="2">
    <citation type="journal article" date="2015" name="Fish Shellfish Immunol.">
        <title>Early steps in the European eel (Anguilla anguilla)-Vibrio vulnificus interaction in the gills: Role of the RtxA13 toxin.</title>
        <authorList>
            <person name="Callol A."/>
            <person name="Pajuelo D."/>
            <person name="Ebbesson L."/>
            <person name="Teles M."/>
            <person name="MacKenzie S."/>
            <person name="Amaro C."/>
        </authorList>
    </citation>
    <scope>NUCLEOTIDE SEQUENCE</scope>
</reference>
<keyword evidence="1" id="KW-1133">Transmembrane helix</keyword>
<evidence type="ECO:0000256" key="1">
    <source>
        <dbReference type="SAM" id="Phobius"/>
    </source>
</evidence>
<keyword evidence="1" id="KW-0472">Membrane</keyword>
<reference evidence="2" key="1">
    <citation type="submission" date="2014-11" db="EMBL/GenBank/DDBJ databases">
        <authorList>
            <person name="Amaro Gonzalez C."/>
        </authorList>
    </citation>
    <scope>NUCLEOTIDE SEQUENCE</scope>
</reference>
<organism evidence="2">
    <name type="scientific">Anguilla anguilla</name>
    <name type="common">European freshwater eel</name>
    <name type="synonym">Muraena anguilla</name>
    <dbReference type="NCBI Taxonomy" id="7936"/>
    <lineage>
        <taxon>Eukaryota</taxon>
        <taxon>Metazoa</taxon>
        <taxon>Chordata</taxon>
        <taxon>Craniata</taxon>
        <taxon>Vertebrata</taxon>
        <taxon>Euteleostomi</taxon>
        <taxon>Actinopterygii</taxon>
        <taxon>Neopterygii</taxon>
        <taxon>Teleostei</taxon>
        <taxon>Anguilliformes</taxon>
        <taxon>Anguillidae</taxon>
        <taxon>Anguilla</taxon>
    </lineage>
</organism>
<keyword evidence="1" id="KW-0812">Transmembrane</keyword>
<sequence>MELKIYLFLNTPLIALHWLLVSLLYSANQL</sequence>